<proteinExistence type="predicted"/>
<dbReference type="Proteomes" id="UP000675664">
    <property type="component" value="Unassembled WGS sequence"/>
</dbReference>
<dbReference type="EMBL" id="JAGSND010000007">
    <property type="protein sequence ID" value="MBR0598471.1"/>
    <property type="molecule type" value="Genomic_DNA"/>
</dbReference>
<reference evidence="2" key="2">
    <citation type="submission" date="2021-04" db="EMBL/GenBank/DDBJ databases">
        <authorList>
            <person name="Liu J."/>
        </authorList>
    </citation>
    <scope>NUCLEOTIDE SEQUENCE</scope>
    <source>
        <strain evidence="2">BAD-6</strain>
    </source>
</reference>
<protein>
    <submittedName>
        <fullName evidence="2">Uncharacterized protein</fullName>
    </submittedName>
</protein>
<dbReference type="RefSeq" id="WP_227018596.1">
    <property type="nucleotide sequence ID" value="NZ_JAGSND010000007.1"/>
</dbReference>
<accession>A0A8J7W3L4</accession>
<evidence type="ECO:0000313" key="2">
    <source>
        <dbReference type="EMBL" id="MBR0598471.1"/>
    </source>
</evidence>
<name>A0A8J7W3L4_9FIRM</name>
<organism evidence="2 3">
    <name type="scientific">Sinanaerobacter chloroacetimidivorans</name>
    <dbReference type="NCBI Taxonomy" id="2818044"/>
    <lineage>
        <taxon>Bacteria</taxon>
        <taxon>Bacillati</taxon>
        <taxon>Bacillota</taxon>
        <taxon>Clostridia</taxon>
        <taxon>Peptostreptococcales</taxon>
        <taxon>Anaerovoracaceae</taxon>
        <taxon>Sinanaerobacter</taxon>
    </lineage>
</organism>
<evidence type="ECO:0000313" key="3">
    <source>
        <dbReference type="Proteomes" id="UP000675664"/>
    </source>
</evidence>
<gene>
    <name evidence="2" type="ORF">KCX82_11330</name>
</gene>
<dbReference type="AlphaFoldDB" id="A0A8J7W3L4"/>
<evidence type="ECO:0000256" key="1">
    <source>
        <dbReference type="SAM" id="Phobius"/>
    </source>
</evidence>
<keyword evidence="3" id="KW-1185">Reference proteome</keyword>
<reference evidence="2" key="1">
    <citation type="submission" date="2021-04" db="EMBL/GenBank/DDBJ databases">
        <title>Sinoanaerobacter chloroacetimidivorans sp. nov., an obligate anaerobic bacterium isolated from anaerobic sludge.</title>
        <authorList>
            <person name="Bao Y."/>
        </authorList>
    </citation>
    <scope>NUCLEOTIDE SEQUENCE</scope>
    <source>
        <strain evidence="2">BAD-6</strain>
    </source>
</reference>
<comment type="caution">
    <text evidence="2">The sequence shown here is derived from an EMBL/GenBank/DDBJ whole genome shotgun (WGS) entry which is preliminary data.</text>
</comment>
<keyword evidence="1" id="KW-0472">Membrane</keyword>
<keyword evidence="1" id="KW-0812">Transmembrane</keyword>
<feature type="transmembrane region" description="Helical" evidence="1">
    <location>
        <begin position="33"/>
        <end position="50"/>
    </location>
</feature>
<sequence>MDLAKVSPFKLVIIGMLLTFVISDDKDIDELNVYGNFIVAVGSLLLTVAAHKELIKTRDEEKTKNIVIG</sequence>
<keyword evidence="1" id="KW-1133">Transmembrane helix</keyword>